<dbReference type="InterPro" id="IPR037066">
    <property type="entry name" value="Plug_dom_sf"/>
</dbReference>
<accession>E4TYW8</accession>
<dbReference type="AlphaFoldDB" id="E4TYW8"/>
<dbReference type="HOGENOM" id="CLU_008287_13_0_7"/>
<dbReference type="Pfam" id="PF07715">
    <property type="entry name" value="Plug"/>
    <property type="match status" value="1"/>
</dbReference>
<feature type="domain" description="TonB-dependent receptor-like beta-barrel" evidence="13">
    <location>
        <begin position="238"/>
        <end position="708"/>
    </location>
</feature>
<gene>
    <name evidence="15" type="ordered locus">Sulku_2469</name>
</gene>
<keyword evidence="16" id="KW-1185">Reference proteome</keyword>
<dbReference type="STRING" id="709032.Sulku_2469"/>
<proteinExistence type="inferred from homology"/>
<evidence type="ECO:0000259" key="13">
    <source>
        <dbReference type="Pfam" id="PF00593"/>
    </source>
</evidence>
<keyword evidence="6 11" id="KW-0798">TonB box</keyword>
<evidence type="ECO:0000256" key="6">
    <source>
        <dbReference type="ARBA" id="ARBA00023077"/>
    </source>
</evidence>
<comment type="subcellular location">
    <subcellularLocation>
        <location evidence="1 10">Cell outer membrane</location>
        <topology evidence="1 10">Multi-pass membrane protein</topology>
    </subcellularLocation>
</comment>
<feature type="region of interest" description="Disordered" evidence="12">
    <location>
        <begin position="243"/>
        <end position="264"/>
    </location>
</feature>
<dbReference type="InterPro" id="IPR000531">
    <property type="entry name" value="Beta-barrel_TonB"/>
</dbReference>
<dbReference type="PROSITE" id="PS52016">
    <property type="entry name" value="TONB_DEPENDENT_REC_3"/>
    <property type="match status" value="1"/>
</dbReference>
<keyword evidence="5" id="KW-0732">Signal</keyword>
<keyword evidence="3 10" id="KW-1134">Transmembrane beta strand</keyword>
<keyword evidence="9 10" id="KW-0998">Cell outer membrane</keyword>
<evidence type="ECO:0000256" key="10">
    <source>
        <dbReference type="PROSITE-ProRule" id="PRU01360"/>
    </source>
</evidence>
<dbReference type="GO" id="GO:0044718">
    <property type="term" value="P:siderophore transmembrane transport"/>
    <property type="evidence" value="ECO:0007669"/>
    <property type="project" value="TreeGrafter"/>
</dbReference>
<dbReference type="GO" id="GO:0015344">
    <property type="term" value="F:siderophore uptake transmembrane transporter activity"/>
    <property type="evidence" value="ECO:0007669"/>
    <property type="project" value="TreeGrafter"/>
</dbReference>
<dbReference type="CDD" id="cd01347">
    <property type="entry name" value="ligand_gated_channel"/>
    <property type="match status" value="1"/>
</dbReference>
<evidence type="ECO:0000313" key="16">
    <source>
        <dbReference type="Proteomes" id="UP000008721"/>
    </source>
</evidence>
<dbReference type="OrthoDB" id="5389752at2"/>
<dbReference type="PANTHER" id="PTHR30069">
    <property type="entry name" value="TONB-DEPENDENT OUTER MEMBRANE RECEPTOR"/>
    <property type="match status" value="1"/>
</dbReference>
<comment type="similarity">
    <text evidence="10 11">Belongs to the TonB-dependent receptor family.</text>
</comment>
<keyword evidence="4 10" id="KW-0812">Transmembrane</keyword>
<dbReference type="PANTHER" id="PTHR30069:SF29">
    <property type="entry name" value="HEMOGLOBIN AND HEMOGLOBIN-HAPTOGLOBIN-BINDING PROTEIN 1-RELATED"/>
    <property type="match status" value="1"/>
</dbReference>
<dbReference type="InterPro" id="IPR036942">
    <property type="entry name" value="Beta-barrel_TonB_sf"/>
</dbReference>
<evidence type="ECO:0000256" key="9">
    <source>
        <dbReference type="ARBA" id="ARBA00023237"/>
    </source>
</evidence>
<keyword evidence="8 15" id="KW-0675">Receptor</keyword>
<dbReference type="Pfam" id="PF00593">
    <property type="entry name" value="TonB_dep_Rec_b-barrel"/>
    <property type="match status" value="1"/>
</dbReference>
<dbReference type="PROSITE" id="PS01156">
    <property type="entry name" value="TONB_DEPENDENT_REC_2"/>
    <property type="match status" value="1"/>
</dbReference>
<keyword evidence="2 10" id="KW-0813">Transport</keyword>
<evidence type="ECO:0000256" key="2">
    <source>
        <dbReference type="ARBA" id="ARBA00022448"/>
    </source>
</evidence>
<dbReference type="Gene3D" id="2.40.170.20">
    <property type="entry name" value="TonB-dependent receptor, beta-barrel domain"/>
    <property type="match status" value="1"/>
</dbReference>
<evidence type="ECO:0000256" key="7">
    <source>
        <dbReference type="ARBA" id="ARBA00023136"/>
    </source>
</evidence>
<dbReference type="EMBL" id="CP002355">
    <property type="protein sequence ID" value="ADR35128.1"/>
    <property type="molecule type" value="Genomic_DNA"/>
</dbReference>
<evidence type="ECO:0000256" key="4">
    <source>
        <dbReference type="ARBA" id="ARBA00022692"/>
    </source>
</evidence>
<reference evidence="15 16" key="1">
    <citation type="journal article" date="2012" name="Stand. Genomic Sci.">
        <title>Complete genome sequence of the sulfur compounds oxidizing chemolithoautotroph Sulfuricurvum kujiense type strain (YK-1(T)).</title>
        <authorList>
            <person name="Han C."/>
            <person name="Kotsyurbenko O."/>
            <person name="Chertkov O."/>
            <person name="Held B."/>
            <person name="Lapidus A."/>
            <person name="Nolan M."/>
            <person name="Lucas S."/>
            <person name="Hammon N."/>
            <person name="Deshpande S."/>
            <person name="Cheng J.F."/>
            <person name="Tapia R."/>
            <person name="Goodwin L.A."/>
            <person name="Pitluck S."/>
            <person name="Liolios K."/>
            <person name="Pagani I."/>
            <person name="Ivanova N."/>
            <person name="Mavromatis K."/>
            <person name="Mikhailova N."/>
            <person name="Pati A."/>
            <person name="Chen A."/>
            <person name="Palaniappan K."/>
            <person name="Land M."/>
            <person name="Hauser L."/>
            <person name="Chang Y.J."/>
            <person name="Jeffries C.D."/>
            <person name="Brambilla E.M."/>
            <person name="Rohde M."/>
            <person name="Spring S."/>
            <person name="Sikorski J."/>
            <person name="Goker M."/>
            <person name="Woyke T."/>
            <person name="Bristow J."/>
            <person name="Eisen J.A."/>
            <person name="Markowitz V."/>
            <person name="Hugenholtz P."/>
            <person name="Kyrpides N.C."/>
            <person name="Klenk H.P."/>
            <person name="Detter J.C."/>
        </authorList>
    </citation>
    <scope>NUCLEOTIDE SEQUENCE [LARGE SCALE GENOMIC DNA]</scope>
    <source>
        <strain evidence="16">ATCC BAA-921 / DSM 16994 / JCM 11577 / YK-1</strain>
    </source>
</reference>
<feature type="compositionally biased region" description="Polar residues" evidence="12">
    <location>
        <begin position="252"/>
        <end position="261"/>
    </location>
</feature>
<sequence length="752" mass="83788">MVNPRRITHSILLSSLIAGSCFGSENLGIINVDSTTIDDRFDSKQTEVSNTSTISGESVDQAHIENIQQVLNKIPGLTTEVTGGDKFKLHIRGVENQRYMGEKPGVAVVIDGVPVFERTGSVNIDLDNIESIKVVKGGASYLFGEDALSGAVIITTKKGAKNSYSAVGAETGSFGFRKYLARAGYANDKLNFYVQGSKRTTDGYWENGGYDNKYLNSKFQYYIDETSDITAGIELSDRMKDSHGTVKGASEAESNPESAYNGTGDRDYSRKFDVSLAKYFVTYAKELNSNSNLLVNVYQYNDDTNFISAPIKYDLTGASVTDDDAYATNNDYFQIQRGIKSELRTSGNSFATLFGIDLRDNYYENKTNIQQSYCTRLNFAGTACYSDAYKVYAGTITGDDKTDENVYALYGEVKYALNDDFVVTTNARYDRIEMDYDDGLHDIRLDKKFDVGSYRLGSTYVLNDATSLYANVSTGFRTPTVSQLFSGDIDPTNTKVESNHDLKPEVSYNYEIGLRGNTAFFDYDVAAFLINRNNYIMANVGQYSSVDPSNPSYSVTQYDNIGGMRNKGIELALNTDRKKSVYLDIAYSYIDAKFTEYENFNLTLGNSYGQYKSGAAFTNPSKQYTIEHYDLTGNTVPRVPKHTLNISLNYNYNDNLLLSSEINAKSSYYADEMNKIEIAGQATLNLLANYVYKTDKSKWEFFARVDNVFDKFYYNTARSSGDANNDGVFNSEDLSITVNPGRVYTAGLSIKF</sequence>
<dbReference type="InterPro" id="IPR010917">
    <property type="entry name" value="TonB_rcpt_CS"/>
</dbReference>
<evidence type="ECO:0000256" key="11">
    <source>
        <dbReference type="RuleBase" id="RU003357"/>
    </source>
</evidence>
<evidence type="ECO:0000256" key="1">
    <source>
        <dbReference type="ARBA" id="ARBA00004571"/>
    </source>
</evidence>
<dbReference type="RefSeq" id="WP_013461325.1">
    <property type="nucleotide sequence ID" value="NC_014762.1"/>
</dbReference>
<dbReference type="GO" id="GO:0009279">
    <property type="term" value="C:cell outer membrane"/>
    <property type="evidence" value="ECO:0007669"/>
    <property type="project" value="UniProtKB-SubCell"/>
</dbReference>
<evidence type="ECO:0000259" key="14">
    <source>
        <dbReference type="Pfam" id="PF07715"/>
    </source>
</evidence>
<evidence type="ECO:0000256" key="3">
    <source>
        <dbReference type="ARBA" id="ARBA00022452"/>
    </source>
</evidence>
<dbReference type="SUPFAM" id="SSF56935">
    <property type="entry name" value="Porins"/>
    <property type="match status" value="1"/>
</dbReference>
<name>E4TYW8_SULKY</name>
<evidence type="ECO:0000313" key="15">
    <source>
        <dbReference type="EMBL" id="ADR35128.1"/>
    </source>
</evidence>
<dbReference type="InterPro" id="IPR012910">
    <property type="entry name" value="Plug_dom"/>
</dbReference>
<dbReference type="PROSITE" id="PS51257">
    <property type="entry name" value="PROKAR_LIPOPROTEIN"/>
    <property type="match status" value="1"/>
</dbReference>
<feature type="domain" description="TonB-dependent receptor plug" evidence="14">
    <location>
        <begin position="45"/>
        <end position="151"/>
    </location>
</feature>
<dbReference type="eggNOG" id="COG4206">
    <property type="taxonomic scope" value="Bacteria"/>
</dbReference>
<dbReference type="KEGG" id="sku:Sulku_2469"/>
<evidence type="ECO:0000256" key="12">
    <source>
        <dbReference type="SAM" id="MobiDB-lite"/>
    </source>
</evidence>
<dbReference type="InterPro" id="IPR039426">
    <property type="entry name" value="TonB-dep_rcpt-like"/>
</dbReference>
<organism evidence="15 16">
    <name type="scientific">Sulfuricurvum kujiense (strain ATCC BAA-921 / DSM 16994 / JCM 11577 / YK-1)</name>
    <dbReference type="NCBI Taxonomy" id="709032"/>
    <lineage>
        <taxon>Bacteria</taxon>
        <taxon>Pseudomonadati</taxon>
        <taxon>Campylobacterota</taxon>
        <taxon>Epsilonproteobacteria</taxon>
        <taxon>Campylobacterales</taxon>
        <taxon>Sulfurimonadaceae</taxon>
        <taxon>Sulfuricurvum</taxon>
    </lineage>
</organism>
<dbReference type="Proteomes" id="UP000008721">
    <property type="component" value="Chromosome"/>
</dbReference>
<evidence type="ECO:0000256" key="5">
    <source>
        <dbReference type="ARBA" id="ARBA00022729"/>
    </source>
</evidence>
<keyword evidence="7 10" id="KW-0472">Membrane</keyword>
<protein>
    <submittedName>
        <fullName evidence="15">TonB-dependent receptor</fullName>
    </submittedName>
</protein>
<evidence type="ECO:0000256" key="8">
    <source>
        <dbReference type="ARBA" id="ARBA00023170"/>
    </source>
</evidence>
<dbReference type="Gene3D" id="2.170.130.10">
    <property type="entry name" value="TonB-dependent receptor, plug domain"/>
    <property type="match status" value="1"/>
</dbReference>